<dbReference type="InterPro" id="IPR016163">
    <property type="entry name" value="Ald_DH_C"/>
</dbReference>
<dbReference type="Pfam" id="PF00171">
    <property type="entry name" value="Aldedh"/>
    <property type="match status" value="1"/>
</dbReference>
<keyword evidence="8" id="KW-1185">Reference proteome</keyword>
<proteinExistence type="inferred from homology"/>
<dbReference type="GO" id="GO:0006081">
    <property type="term" value="P:aldehyde metabolic process"/>
    <property type="evidence" value="ECO:0007669"/>
    <property type="project" value="InterPro"/>
</dbReference>
<evidence type="ECO:0000256" key="5">
    <source>
        <dbReference type="PIRSR" id="PIRSR036492-1"/>
    </source>
</evidence>
<dbReference type="Gene3D" id="3.40.309.10">
    <property type="entry name" value="Aldehyde Dehydrogenase, Chain A, domain 2"/>
    <property type="match status" value="1"/>
</dbReference>
<dbReference type="SUPFAM" id="SSF53720">
    <property type="entry name" value="ALDH-like"/>
    <property type="match status" value="1"/>
</dbReference>
<dbReference type="EMBL" id="JABBNB010000018">
    <property type="protein sequence ID" value="NMO02910.1"/>
    <property type="molecule type" value="Genomic_DNA"/>
</dbReference>
<dbReference type="Proteomes" id="UP000550729">
    <property type="component" value="Unassembled WGS sequence"/>
</dbReference>
<evidence type="ECO:0000256" key="1">
    <source>
        <dbReference type="ARBA" id="ARBA00009986"/>
    </source>
</evidence>
<evidence type="ECO:0000256" key="2">
    <source>
        <dbReference type="ARBA" id="ARBA00023002"/>
    </source>
</evidence>
<dbReference type="PIRSF" id="PIRSF036492">
    <property type="entry name" value="ALDH"/>
    <property type="match status" value="1"/>
</dbReference>
<keyword evidence="2 4" id="KW-0560">Oxidoreductase</keyword>
<evidence type="ECO:0000313" key="8">
    <source>
        <dbReference type="Proteomes" id="UP000550729"/>
    </source>
</evidence>
<dbReference type="GO" id="GO:0004029">
    <property type="term" value="F:aldehyde dehydrogenase (NAD+) activity"/>
    <property type="evidence" value="ECO:0007669"/>
    <property type="project" value="TreeGrafter"/>
</dbReference>
<dbReference type="PANTHER" id="PTHR43570:SF20">
    <property type="entry name" value="ALDEHYDE DEHYDROGENASE ALDX-RELATED"/>
    <property type="match status" value="1"/>
</dbReference>
<dbReference type="InterPro" id="IPR016162">
    <property type="entry name" value="Ald_DH_N"/>
</dbReference>
<dbReference type="InterPro" id="IPR015590">
    <property type="entry name" value="Aldehyde_DH_dom"/>
</dbReference>
<evidence type="ECO:0000259" key="6">
    <source>
        <dbReference type="Pfam" id="PF00171"/>
    </source>
</evidence>
<evidence type="ECO:0000256" key="3">
    <source>
        <dbReference type="ARBA" id="ARBA00023027"/>
    </source>
</evidence>
<protein>
    <recommendedName>
        <fullName evidence="4">Aldehyde dehydrogenase</fullName>
    </recommendedName>
</protein>
<keyword evidence="3" id="KW-0520">NAD</keyword>
<gene>
    <name evidence="7" type="ORF">HH308_16985</name>
</gene>
<dbReference type="AlphaFoldDB" id="A0A848KWD8"/>
<accession>A0A848KWD8</accession>
<feature type="active site" evidence="5">
    <location>
        <position position="231"/>
    </location>
</feature>
<evidence type="ECO:0000313" key="7">
    <source>
        <dbReference type="EMBL" id="NMO02910.1"/>
    </source>
</evidence>
<feature type="domain" description="Aldehyde dehydrogenase" evidence="6">
    <location>
        <begin position="11"/>
        <end position="453"/>
    </location>
</feature>
<dbReference type="RefSeq" id="WP_170195420.1">
    <property type="nucleotide sequence ID" value="NZ_JABBNB010000018.1"/>
</dbReference>
<name>A0A848KWD8_9ACTN</name>
<dbReference type="PANTHER" id="PTHR43570">
    <property type="entry name" value="ALDEHYDE DEHYDROGENASE"/>
    <property type="match status" value="1"/>
</dbReference>
<sequence>MTQTVPDPHTADRTDDVAALADLHRHFAAQRHAVRAGGAPTAEQRRAHLAALAQVIVGNRERIRAALSADFAVHPGGFADLVEVAGVAGRALYAAEHLDEWMAPEYRDTDPGLYGTATASISYQPKGVIGLISPWNFPFDLSLGPLVDMLAAGNRVIIKPSEYTPACSALLADMIAQAFPADVVTVVTGGLDLAKEFPTLAWDHILCTGNPEVGRLVALAAAQNLVPVTLELGGKCPAIVAPDAVTAATAAQIVGTKLVKNGQMCISVDYCLVPRAQLSTFVELVLTHLRERVPGYATSADCTGIITERHLQRLLDLVDEARASGAEIRTVDDAEPNRATRQMPLTLVLDPADDLALMREEIFGPILPIKVYDDLDDAIAYVNDGERPLGLYVFTDDDAVADRVLDNTVSGGAVVNACAVQGAIPSLGFGGIGNSGTGRHHGIDGFREFSNPRGVVRRGAGDLIEVLHPPYDATTDAVVAAALGVDA</sequence>
<comment type="caution">
    <text evidence="7">The sequence shown here is derived from an EMBL/GenBank/DDBJ whole genome shotgun (WGS) entry which is preliminary data.</text>
</comment>
<organism evidence="7 8">
    <name type="scientific">Gordonia asplenii</name>
    <dbReference type="NCBI Taxonomy" id="2725283"/>
    <lineage>
        <taxon>Bacteria</taxon>
        <taxon>Bacillati</taxon>
        <taxon>Actinomycetota</taxon>
        <taxon>Actinomycetes</taxon>
        <taxon>Mycobacteriales</taxon>
        <taxon>Gordoniaceae</taxon>
        <taxon>Gordonia</taxon>
    </lineage>
</organism>
<dbReference type="InterPro" id="IPR016161">
    <property type="entry name" value="Ald_DH/histidinol_DH"/>
</dbReference>
<evidence type="ECO:0000256" key="4">
    <source>
        <dbReference type="PIRNR" id="PIRNR036492"/>
    </source>
</evidence>
<comment type="similarity">
    <text evidence="1 4">Belongs to the aldehyde dehydrogenase family.</text>
</comment>
<reference evidence="7 8" key="1">
    <citation type="submission" date="2020-04" db="EMBL/GenBank/DDBJ databases">
        <title>Gordonia sp. nov. TBRC 11910.</title>
        <authorList>
            <person name="Suriyachadkun C."/>
        </authorList>
    </citation>
    <scope>NUCLEOTIDE SEQUENCE [LARGE SCALE GENOMIC DNA]</scope>
    <source>
        <strain evidence="7 8">TBRC 11910</strain>
    </source>
</reference>
<dbReference type="InterPro" id="IPR012394">
    <property type="entry name" value="Aldehyde_DH_NAD(P)"/>
</dbReference>
<dbReference type="GO" id="GO:0005737">
    <property type="term" value="C:cytoplasm"/>
    <property type="evidence" value="ECO:0007669"/>
    <property type="project" value="TreeGrafter"/>
</dbReference>
<dbReference type="Gene3D" id="3.40.605.10">
    <property type="entry name" value="Aldehyde Dehydrogenase, Chain A, domain 1"/>
    <property type="match status" value="1"/>
</dbReference>
<feature type="active site" evidence="5">
    <location>
        <position position="265"/>
    </location>
</feature>